<organism evidence="2 3">
    <name type="scientific">Aspergillus sydowii CBS 593.65</name>
    <dbReference type="NCBI Taxonomy" id="1036612"/>
    <lineage>
        <taxon>Eukaryota</taxon>
        <taxon>Fungi</taxon>
        <taxon>Dikarya</taxon>
        <taxon>Ascomycota</taxon>
        <taxon>Pezizomycotina</taxon>
        <taxon>Eurotiomycetes</taxon>
        <taxon>Eurotiomycetidae</taxon>
        <taxon>Eurotiales</taxon>
        <taxon>Aspergillaceae</taxon>
        <taxon>Aspergillus</taxon>
        <taxon>Aspergillus subgen. Nidulantes</taxon>
    </lineage>
</organism>
<keyword evidence="3" id="KW-1185">Reference proteome</keyword>
<gene>
    <name evidence="2" type="ORF">ASPSYDRAFT_1158617</name>
</gene>
<proteinExistence type="predicted"/>
<dbReference type="AlphaFoldDB" id="A0A1L9T9Y2"/>
<dbReference type="RefSeq" id="XP_040699919.1">
    <property type="nucleotide sequence ID" value="XM_040840048.1"/>
</dbReference>
<feature type="signal peptide" evidence="1">
    <location>
        <begin position="1"/>
        <end position="17"/>
    </location>
</feature>
<evidence type="ECO:0000256" key="1">
    <source>
        <dbReference type="SAM" id="SignalP"/>
    </source>
</evidence>
<dbReference type="InterPro" id="IPR024079">
    <property type="entry name" value="MetalloPept_cat_dom_sf"/>
</dbReference>
<reference evidence="3" key="1">
    <citation type="journal article" date="2017" name="Genome Biol.">
        <title>Comparative genomics reveals high biological diversity and specific adaptations in the industrially and medically important fungal genus Aspergillus.</title>
        <authorList>
            <person name="de Vries R.P."/>
            <person name="Riley R."/>
            <person name="Wiebenga A."/>
            <person name="Aguilar-Osorio G."/>
            <person name="Amillis S."/>
            <person name="Uchima C.A."/>
            <person name="Anderluh G."/>
            <person name="Asadollahi M."/>
            <person name="Askin M."/>
            <person name="Barry K."/>
            <person name="Battaglia E."/>
            <person name="Bayram O."/>
            <person name="Benocci T."/>
            <person name="Braus-Stromeyer S.A."/>
            <person name="Caldana C."/>
            <person name="Canovas D."/>
            <person name="Cerqueira G.C."/>
            <person name="Chen F."/>
            <person name="Chen W."/>
            <person name="Choi C."/>
            <person name="Clum A."/>
            <person name="Dos Santos R.A."/>
            <person name="Damasio A.R."/>
            <person name="Diallinas G."/>
            <person name="Emri T."/>
            <person name="Fekete E."/>
            <person name="Flipphi M."/>
            <person name="Freyberg S."/>
            <person name="Gallo A."/>
            <person name="Gournas C."/>
            <person name="Habgood R."/>
            <person name="Hainaut M."/>
            <person name="Harispe M.L."/>
            <person name="Henrissat B."/>
            <person name="Hilden K.S."/>
            <person name="Hope R."/>
            <person name="Hossain A."/>
            <person name="Karabika E."/>
            <person name="Karaffa L."/>
            <person name="Karanyi Z."/>
            <person name="Krasevec N."/>
            <person name="Kuo A."/>
            <person name="Kusch H."/>
            <person name="LaButti K."/>
            <person name="Lagendijk E.L."/>
            <person name="Lapidus A."/>
            <person name="Levasseur A."/>
            <person name="Lindquist E."/>
            <person name="Lipzen A."/>
            <person name="Logrieco A.F."/>
            <person name="MacCabe A."/>
            <person name="Maekelae M.R."/>
            <person name="Malavazi I."/>
            <person name="Melin P."/>
            <person name="Meyer V."/>
            <person name="Mielnichuk N."/>
            <person name="Miskei M."/>
            <person name="Molnar A.P."/>
            <person name="Mule G."/>
            <person name="Ngan C.Y."/>
            <person name="Orejas M."/>
            <person name="Orosz E."/>
            <person name="Ouedraogo J.P."/>
            <person name="Overkamp K.M."/>
            <person name="Park H.-S."/>
            <person name="Perrone G."/>
            <person name="Piumi F."/>
            <person name="Punt P.J."/>
            <person name="Ram A.F."/>
            <person name="Ramon A."/>
            <person name="Rauscher S."/>
            <person name="Record E."/>
            <person name="Riano-Pachon D.M."/>
            <person name="Robert V."/>
            <person name="Roehrig J."/>
            <person name="Ruller R."/>
            <person name="Salamov A."/>
            <person name="Salih N.S."/>
            <person name="Samson R.A."/>
            <person name="Sandor E."/>
            <person name="Sanguinetti M."/>
            <person name="Schuetze T."/>
            <person name="Sepcic K."/>
            <person name="Shelest E."/>
            <person name="Sherlock G."/>
            <person name="Sophianopoulou V."/>
            <person name="Squina F.M."/>
            <person name="Sun H."/>
            <person name="Susca A."/>
            <person name="Todd R.B."/>
            <person name="Tsang A."/>
            <person name="Unkles S.E."/>
            <person name="van de Wiele N."/>
            <person name="van Rossen-Uffink D."/>
            <person name="Oliveira J.V."/>
            <person name="Vesth T.C."/>
            <person name="Visser J."/>
            <person name="Yu J.-H."/>
            <person name="Zhou M."/>
            <person name="Andersen M.R."/>
            <person name="Archer D.B."/>
            <person name="Baker S.E."/>
            <person name="Benoit I."/>
            <person name="Brakhage A.A."/>
            <person name="Braus G.H."/>
            <person name="Fischer R."/>
            <person name="Frisvad J.C."/>
            <person name="Goldman G.H."/>
            <person name="Houbraken J."/>
            <person name="Oakley B."/>
            <person name="Pocsi I."/>
            <person name="Scazzocchio C."/>
            <person name="Seiboth B."/>
            <person name="vanKuyk P.A."/>
            <person name="Wortman J."/>
            <person name="Dyer P.S."/>
            <person name="Grigoriev I.V."/>
        </authorList>
    </citation>
    <scope>NUCLEOTIDE SEQUENCE [LARGE SCALE GENOMIC DNA]</scope>
    <source>
        <strain evidence="3">CBS 593.65</strain>
    </source>
</reference>
<dbReference type="Proteomes" id="UP000184356">
    <property type="component" value="Unassembled WGS sequence"/>
</dbReference>
<sequence>MTWTRAILLILPLCINAYFLDESCEAVINGVDVKESVRFAMELARGAQNEIDSAEDKNIKELRSWLFPDDDLDLADNKKIYERVQLFETLDQPSTDDVPQPTIYCDLSRWKEVSAIGDDGKKVTKLQNTKTRKTFRDDAHMKSYEKCKNGDKTLAFTTYFGKGMLDMQLCPWFLDKLRNRETPAPVNMIGGLPERPENGPTYDPMDDFREPETPDTMVLVELLDSVLLHEFTHALSEKYDSTDDFAYYWDRCVADGFQAKGCFNANSYSFFAVGVHLINRYEMKWNKKGYVVALDAATTKRGMDHLVRRQWAV</sequence>
<keyword evidence="1" id="KW-0732">Signal</keyword>
<dbReference type="OrthoDB" id="4507347at2759"/>
<protein>
    <recommendedName>
        <fullName evidence="4">Lysine-specific metallo-endopeptidase domain-containing protein</fullName>
    </recommendedName>
</protein>
<dbReference type="Gene3D" id="3.40.390.10">
    <property type="entry name" value="Collagenase (Catalytic Domain)"/>
    <property type="match status" value="1"/>
</dbReference>
<dbReference type="GO" id="GO:0008237">
    <property type="term" value="F:metallopeptidase activity"/>
    <property type="evidence" value="ECO:0007669"/>
    <property type="project" value="InterPro"/>
</dbReference>
<name>A0A1L9T9Y2_9EURO</name>
<evidence type="ECO:0000313" key="3">
    <source>
        <dbReference type="Proteomes" id="UP000184356"/>
    </source>
</evidence>
<dbReference type="GeneID" id="63756121"/>
<dbReference type="EMBL" id="KV878591">
    <property type="protein sequence ID" value="OJJ56113.1"/>
    <property type="molecule type" value="Genomic_DNA"/>
</dbReference>
<evidence type="ECO:0008006" key="4">
    <source>
        <dbReference type="Google" id="ProtNLM"/>
    </source>
</evidence>
<dbReference type="VEuPathDB" id="FungiDB:ASPSYDRAFT_1158617"/>
<feature type="chain" id="PRO_5013154738" description="Lysine-specific metallo-endopeptidase domain-containing protein" evidence="1">
    <location>
        <begin position="18"/>
        <end position="313"/>
    </location>
</feature>
<accession>A0A1L9T9Y2</accession>
<evidence type="ECO:0000313" key="2">
    <source>
        <dbReference type="EMBL" id="OJJ56113.1"/>
    </source>
</evidence>